<gene>
    <name evidence="2" type="ORF">AT728_33480</name>
</gene>
<proteinExistence type="predicted"/>
<accession>A0A0W7WS36</accession>
<comment type="caution">
    <text evidence="2">The sequence shown here is derived from an EMBL/GenBank/DDBJ whole genome shotgun (WGS) entry which is preliminary data.</text>
</comment>
<evidence type="ECO:0000313" key="2">
    <source>
        <dbReference type="EMBL" id="KUF13361.1"/>
    </source>
</evidence>
<dbReference type="Proteomes" id="UP000054804">
    <property type="component" value="Unassembled WGS sequence"/>
</dbReference>
<dbReference type="EMBL" id="LOCL01000078">
    <property type="protein sequence ID" value="KUF13361.1"/>
    <property type="molecule type" value="Genomic_DNA"/>
</dbReference>
<evidence type="ECO:0000313" key="3">
    <source>
        <dbReference type="Proteomes" id="UP000054804"/>
    </source>
</evidence>
<feature type="region of interest" description="Disordered" evidence="1">
    <location>
        <begin position="50"/>
        <end position="72"/>
    </location>
</feature>
<dbReference type="AlphaFoldDB" id="A0A0W7WS36"/>
<evidence type="ECO:0000256" key="1">
    <source>
        <dbReference type="SAM" id="MobiDB-lite"/>
    </source>
</evidence>
<dbReference type="RefSeq" id="WP_058852416.1">
    <property type="nucleotide sequence ID" value="NZ_LOCL01000078.1"/>
</dbReference>
<sequence length="72" mass="7609">MLTYPALLLPLLLPDAHQLLPPDPAAARRRARPAGPLAFLVAVTPSATHTASTNPMKMKASAMPPHHPLCSP</sequence>
<organism evidence="2 3">
    <name type="scientific">Streptomyces silvensis</name>
    <dbReference type="NCBI Taxonomy" id="1765722"/>
    <lineage>
        <taxon>Bacteria</taxon>
        <taxon>Bacillati</taxon>
        <taxon>Actinomycetota</taxon>
        <taxon>Actinomycetes</taxon>
        <taxon>Kitasatosporales</taxon>
        <taxon>Streptomycetaceae</taxon>
        <taxon>Streptomyces</taxon>
    </lineage>
</organism>
<protein>
    <submittedName>
        <fullName evidence="2">Uncharacterized protein</fullName>
    </submittedName>
</protein>
<reference evidence="2 3" key="1">
    <citation type="submission" date="2015-12" db="EMBL/GenBank/DDBJ databases">
        <title>Draft genome sequence of Streptomyces silvensis ATCC 53525, a producer of novel hormone antagonists.</title>
        <authorList>
            <person name="Johnston C.W."/>
            <person name="Li Y."/>
            <person name="Magarvey N.A."/>
        </authorList>
    </citation>
    <scope>NUCLEOTIDE SEQUENCE [LARGE SCALE GENOMIC DNA]</scope>
    <source>
        <strain evidence="2 3">ATCC 53525</strain>
    </source>
</reference>
<keyword evidence="3" id="KW-1185">Reference proteome</keyword>
<name>A0A0W7WS36_9ACTN</name>